<keyword evidence="7 9" id="KW-0862">Zinc</keyword>
<evidence type="ECO:0000256" key="6">
    <source>
        <dbReference type="ARBA" id="ARBA00022801"/>
    </source>
</evidence>
<evidence type="ECO:0000256" key="9">
    <source>
        <dbReference type="RuleBase" id="RU361240"/>
    </source>
</evidence>
<reference evidence="11 12" key="1">
    <citation type="journal article" date="2020" name="ISME J.">
        <title>Uncovering the hidden diversity of litter-decomposition mechanisms in mushroom-forming fungi.</title>
        <authorList>
            <person name="Floudas D."/>
            <person name="Bentzer J."/>
            <person name="Ahren D."/>
            <person name="Johansson T."/>
            <person name="Persson P."/>
            <person name="Tunlid A."/>
        </authorList>
    </citation>
    <scope>NUCLEOTIDE SEQUENCE [LARGE SCALE GENOMIC DNA]</scope>
    <source>
        <strain evidence="11 12">CBS 175.51</strain>
    </source>
</reference>
<evidence type="ECO:0000256" key="7">
    <source>
        <dbReference type="ARBA" id="ARBA00022833"/>
    </source>
</evidence>
<feature type="domain" description="Peptidase M28" evidence="10">
    <location>
        <begin position="183"/>
        <end position="388"/>
    </location>
</feature>
<dbReference type="EMBL" id="JAACJK010000064">
    <property type="protein sequence ID" value="KAF5335088.1"/>
    <property type="molecule type" value="Genomic_DNA"/>
</dbReference>
<evidence type="ECO:0000313" key="11">
    <source>
        <dbReference type="EMBL" id="KAF5335088.1"/>
    </source>
</evidence>
<protein>
    <recommendedName>
        <fullName evidence="9">Peptide hydrolase</fullName>
        <ecNumber evidence="9">3.4.-.-</ecNumber>
    </recommendedName>
</protein>
<keyword evidence="5 9" id="KW-0732">Signal</keyword>
<name>A0A8H5C503_9AGAR</name>
<evidence type="ECO:0000256" key="3">
    <source>
        <dbReference type="ARBA" id="ARBA00022670"/>
    </source>
</evidence>
<dbReference type="GO" id="GO:0004177">
    <property type="term" value="F:aminopeptidase activity"/>
    <property type="evidence" value="ECO:0007669"/>
    <property type="project" value="UniProtKB-KW"/>
</dbReference>
<accession>A0A8H5C503</accession>
<evidence type="ECO:0000313" key="12">
    <source>
        <dbReference type="Proteomes" id="UP000541558"/>
    </source>
</evidence>
<feature type="chain" id="PRO_5034852166" description="Peptide hydrolase" evidence="9">
    <location>
        <begin position="23"/>
        <end position="395"/>
    </location>
</feature>
<keyword evidence="3 9" id="KW-0645">Protease</keyword>
<dbReference type="GO" id="GO:0046872">
    <property type="term" value="F:metal ion binding"/>
    <property type="evidence" value="ECO:0007669"/>
    <property type="project" value="UniProtKB-KW"/>
</dbReference>
<keyword evidence="12" id="KW-1185">Reference proteome</keyword>
<keyword evidence="2" id="KW-0031">Aminopeptidase</keyword>
<dbReference type="GO" id="GO:0006508">
    <property type="term" value="P:proteolysis"/>
    <property type="evidence" value="ECO:0007669"/>
    <property type="project" value="UniProtKB-KW"/>
</dbReference>
<evidence type="ECO:0000256" key="8">
    <source>
        <dbReference type="ARBA" id="ARBA00043962"/>
    </source>
</evidence>
<comment type="caution">
    <text evidence="11">The sequence shown here is derived from an EMBL/GenBank/DDBJ whole genome shotgun (WGS) entry which is preliminary data.</text>
</comment>
<evidence type="ECO:0000259" key="10">
    <source>
        <dbReference type="Pfam" id="PF04389"/>
    </source>
</evidence>
<feature type="signal peptide" evidence="9">
    <location>
        <begin position="1"/>
        <end position="22"/>
    </location>
</feature>
<dbReference type="AlphaFoldDB" id="A0A8H5C503"/>
<keyword evidence="4 9" id="KW-0479">Metal-binding</keyword>
<evidence type="ECO:0000256" key="5">
    <source>
        <dbReference type="ARBA" id="ARBA00022729"/>
    </source>
</evidence>
<dbReference type="CDD" id="cd03879">
    <property type="entry name" value="M28_AAP"/>
    <property type="match status" value="1"/>
</dbReference>
<dbReference type="SUPFAM" id="SSF53187">
    <property type="entry name" value="Zn-dependent exopeptidases"/>
    <property type="match status" value="1"/>
</dbReference>
<dbReference type="Pfam" id="PF04389">
    <property type="entry name" value="Peptidase_M28"/>
    <property type="match status" value="1"/>
</dbReference>
<dbReference type="OrthoDB" id="2214at2759"/>
<evidence type="ECO:0000256" key="2">
    <source>
        <dbReference type="ARBA" id="ARBA00022438"/>
    </source>
</evidence>
<keyword evidence="6 9" id="KW-0378">Hydrolase</keyword>
<dbReference type="PANTHER" id="PTHR12147:SF56">
    <property type="entry name" value="AMINOPEPTIDASE YDR415C-RELATED"/>
    <property type="match status" value="1"/>
</dbReference>
<dbReference type="PANTHER" id="PTHR12147">
    <property type="entry name" value="METALLOPEPTIDASE M28 FAMILY MEMBER"/>
    <property type="match status" value="1"/>
</dbReference>
<sequence length="395" mass="42893">MALSFSKFLLVFIATALVTCRAAPLTQTEVVDKAAQGLRLIETEPGVEPVWMTHAQKIDLLKANKNFFDVTETYEPPSVDSTAKLSLVKPRPNPGQAAPVNVTYAAPSRQAAVNPLISKISLDSMQSFLTNLTSFHNRYFNSTTGVDASLWIKDTLTQITKANPQSSASVSLFPHAAFRQPSIIAKIPGRNPGGPLTILGAHMDSINLDDVEGRAPGADDDGSGSVNLMEAYKVLVSSGFQPETPVEFQWYAGEEEGLLGSQDVAKAYAKRGEKVKAMLMMDMTAFVKPGTKEVISLMPDFTNENLTTFVAQLIDTYSLLDSEINNPCGYACSDHASWDKYGFPTALPFEATYPDNANEIVHTDGDTVDIEGFSWTHTLEYTKIALAFAFELGSA</sequence>
<dbReference type="EC" id="3.4.-.-" evidence="9"/>
<comment type="cofactor">
    <cofactor evidence="1">
        <name>Zn(2+)</name>
        <dbReference type="ChEBI" id="CHEBI:29105"/>
    </cofactor>
</comment>
<comment type="similarity">
    <text evidence="8">Belongs to the peptidase M28 family. M28E subfamily.</text>
</comment>
<dbReference type="InterPro" id="IPR045175">
    <property type="entry name" value="M28_fam"/>
</dbReference>
<dbReference type="GO" id="GO:0008235">
    <property type="term" value="F:metalloexopeptidase activity"/>
    <property type="evidence" value="ECO:0007669"/>
    <property type="project" value="InterPro"/>
</dbReference>
<evidence type="ECO:0000256" key="4">
    <source>
        <dbReference type="ARBA" id="ARBA00022723"/>
    </source>
</evidence>
<proteinExistence type="inferred from homology"/>
<dbReference type="Proteomes" id="UP000541558">
    <property type="component" value="Unassembled WGS sequence"/>
</dbReference>
<evidence type="ECO:0000256" key="1">
    <source>
        <dbReference type="ARBA" id="ARBA00001947"/>
    </source>
</evidence>
<gene>
    <name evidence="11" type="ORF">D9611_010870</name>
</gene>
<dbReference type="InterPro" id="IPR007484">
    <property type="entry name" value="Peptidase_M28"/>
</dbReference>
<dbReference type="Gene3D" id="3.40.630.10">
    <property type="entry name" value="Zn peptidases"/>
    <property type="match status" value="1"/>
</dbReference>
<organism evidence="11 12">
    <name type="scientific">Ephemerocybe angulata</name>
    <dbReference type="NCBI Taxonomy" id="980116"/>
    <lineage>
        <taxon>Eukaryota</taxon>
        <taxon>Fungi</taxon>
        <taxon>Dikarya</taxon>
        <taxon>Basidiomycota</taxon>
        <taxon>Agaricomycotina</taxon>
        <taxon>Agaricomycetes</taxon>
        <taxon>Agaricomycetidae</taxon>
        <taxon>Agaricales</taxon>
        <taxon>Agaricineae</taxon>
        <taxon>Psathyrellaceae</taxon>
        <taxon>Ephemerocybe</taxon>
    </lineage>
</organism>